<proteinExistence type="predicted"/>
<protein>
    <submittedName>
        <fullName evidence="1">Uncharacterized protein</fullName>
    </submittedName>
</protein>
<dbReference type="EMBL" id="BAAATD010000012">
    <property type="protein sequence ID" value="GAA2625518.1"/>
    <property type="molecule type" value="Genomic_DNA"/>
</dbReference>
<sequence>MAPPGGCALGSSAPGRAACAPLVGASGGLRLILGGCLWAWLLKQYDDNQRVDATLGGASLRAAV</sequence>
<reference evidence="2" key="1">
    <citation type="journal article" date="2019" name="Int. J. Syst. Evol. Microbiol.">
        <title>The Global Catalogue of Microorganisms (GCM) 10K type strain sequencing project: providing services to taxonomists for standard genome sequencing and annotation.</title>
        <authorList>
            <consortium name="The Broad Institute Genomics Platform"/>
            <consortium name="The Broad Institute Genome Sequencing Center for Infectious Disease"/>
            <person name="Wu L."/>
            <person name="Ma J."/>
        </authorList>
    </citation>
    <scope>NUCLEOTIDE SEQUENCE [LARGE SCALE GENOMIC DNA]</scope>
    <source>
        <strain evidence="2">JCM 6833</strain>
    </source>
</reference>
<dbReference type="Proteomes" id="UP001501509">
    <property type="component" value="Unassembled WGS sequence"/>
</dbReference>
<accession>A0ABP6CUP2</accession>
<organism evidence="1 2">
    <name type="scientific">Actinomadura fulvescens</name>
    <dbReference type="NCBI Taxonomy" id="46160"/>
    <lineage>
        <taxon>Bacteria</taxon>
        <taxon>Bacillati</taxon>
        <taxon>Actinomycetota</taxon>
        <taxon>Actinomycetes</taxon>
        <taxon>Streptosporangiales</taxon>
        <taxon>Thermomonosporaceae</taxon>
        <taxon>Actinomadura</taxon>
    </lineage>
</organism>
<comment type="caution">
    <text evidence="1">The sequence shown here is derived from an EMBL/GenBank/DDBJ whole genome shotgun (WGS) entry which is preliminary data.</text>
</comment>
<keyword evidence="2" id="KW-1185">Reference proteome</keyword>
<evidence type="ECO:0000313" key="1">
    <source>
        <dbReference type="EMBL" id="GAA2625518.1"/>
    </source>
</evidence>
<gene>
    <name evidence="1" type="ORF">GCM10010411_72790</name>
</gene>
<name>A0ABP6CUP2_9ACTN</name>
<evidence type="ECO:0000313" key="2">
    <source>
        <dbReference type="Proteomes" id="UP001501509"/>
    </source>
</evidence>